<dbReference type="GO" id="GO:0005789">
    <property type="term" value="C:endoplasmic reticulum membrane"/>
    <property type="evidence" value="ECO:0007669"/>
    <property type="project" value="TreeGrafter"/>
</dbReference>
<evidence type="ECO:0000256" key="5">
    <source>
        <dbReference type="ARBA" id="ARBA00022989"/>
    </source>
</evidence>
<evidence type="ECO:0000256" key="2">
    <source>
        <dbReference type="ARBA" id="ARBA00008096"/>
    </source>
</evidence>
<dbReference type="GO" id="GO:0006888">
    <property type="term" value="P:endoplasmic reticulum to Golgi vesicle-mediated transport"/>
    <property type="evidence" value="ECO:0007669"/>
    <property type="project" value="InterPro"/>
</dbReference>
<comment type="similarity">
    <text evidence="2">Belongs to the SVP26 family.</text>
</comment>
<evidence type="ECO:0000256" key="3">
    <source>
        <dbReference type="ARBA" id="ARBA00017877"/>
    </source>
</evidence>
<evidence type="ECO:0000256" key="6">
    <source>
        <dbReference type="ARBA" id="ARBA00023136"/>
    </source>
</evidence>
<feature type="transmembrane region" description="Helical" evidence="7">
    <location>
        <begin position="89"/>
        <end position="106"/>
    </location>
</feature>
<keyword evidence="6 7" id="KW-0472">Membrane</keyword>
<dbReference type="EMBL" id="OD564595">
    <property type="protein sequence ID" value="CAD7439095.1"/>
    <property type="molecule type" value="Genomic_DNA"/>
</dbReference>
<feature type="transmembrane region" description="Helical" evidence="7">
    <location>
        <begin position="66"/>
        <end position="83"/>
    </location>
</feature>
<sequence>MPPTPRGVCLQHDPVSAPAHHAALVQSGSKTAGLKQISHVFVFSLAAGLYYLAELVEEYTVITKKIIWWVVLVTSLLYIGIFLFEELPLSMVVCGFISQIAHLFILKTFPYVVVTSPAFLVAVVLLVVNHYLAFQYFASVYYSFSEVISYFTICLWLVPFTLFVSLSANENILPTVAETRPLLGKDDNDVVSNYFSRKGKKYGLLTLFNYAKDSILPQRNKKAF</sequence>
<organism evidence="8">
    <name type="scientific">Timema bartmani</name>
    <dbReference type="NCBI Taxonomy" id="61472"/>
    <lineage>
        <taxon>Eukaryota</taxon>
        <taxon>Metazoa</taxon>
        <taxon>Ecdysozoa</taxon>
        <taxon>Arthropoda</taxon>
        <taxon>Hexapoda</taxon>
        <taxon>Insecta</taxon>
        <taxon>Pterygota</taxon>
        <taxon>Neoptera</taxon>
        <taxon>Polyneoptera</taxon>
        <taxon>Phasmatodea</taxon>
        <taxon>Timematodea</taxon>
        <taxon>Timematoidea</taxon>
        <taxon>Timematidae</taxon>
        <taxon>Timema</taxon>
    </lineage>
</organism>
<dbReference type="GO" id="GO:0030134">
    <property type="term" value="C:COPII-coated ER to Golgi transport vesicle"/>
    <property type="evidence" value="ECO:0007669"/>
    <property type="project" value="TreeGrafter"/>
</dbReference>
<dbReference type="Pfam" id="PF04148">
    <property type="entry name" value="Erv26"/>
    <property type="match status" value="1"/>
</dbReference>
<evidence type="ECO:0000256" key="4">
    <source>
        <dbReference type="ARBA" id="ARBA00022692"/>
    </source>
</evidence>
<dbReference type="GO" id="GO:0000139">
    <property type="term" value="C:Golgi membrane"/>
    <property type="evidence" value="ECO:0007669"/>
    <property type="project" value="TreeGrafter"/>
</dbReference>
<feature type="transmembrane region" description="Helical" evidence="7">
    <location>
        <begin position="37"/>
        <end position="54"/>
    </location>
</feature>
<keyword evidence="5 7" id="KW-1133">Transmembrane helix</keyword>
<keyword evidence="4 7" id="KW-0812">Transmembrane</keyword>
<accession>A0A7R9EPQ9</accession>
<proteinExistence type="inferred from homology"/>
<comment type="subcellular location">
    <subcellularLocation>
        <location evidence="1">Membrane</location>
        <topology evidence="1">Multi-pass membrane protein</topology>
    </subcellularLocation>
</comment>
<dbReference type="PANTHER" id="PTHR13144:SF0">
    <property type="entry name" value="PROTEIN TEX261"/>
    <property type="match status" value="1"/>
</dbReference>
<dbReference type="PANTHER" id="PTHR13144">
    <property type="entry name" value="TEX261 PROTEIN"/>
    <property type="match status" value="1"/>
</dbReference>
<evidence type="ECO:0000256" key="1">
    <source>
        <dbReference type="ARBA" id="ARBA00004141"/>
    </source>
</evidence>
<evidence type="ECO:0000256" key="7">
    <source>
        <dbReference type="SAM" id="Phobius"/>
    </source>
</evidence>
<feature type="transmembrane region" description="Helical" evidence="7">
    <location>
        <begin position="118"/>
        <end position="141"/>
    </location>
</feature>
<evidence type="ECO:0000313" key="8">
    <source>
        <dbReference type="EMBL" id="CAD7439095.1"/>
    </source>
</evidence>
<reference evidence="8" key="1">
    <citation type="submission" date="2020-11" db="EMBL/GenBank/DDBJ databases">
        <authorList>
            <person name="Tran Van P."/>
        </authorList>
    </citation>
    <scope>NUCLEOTIDE SEQUENCE</scope>
</reference>
<dbReference type="InterPro" id="IPR007277">
    <property type="entry name" value="Svp26/Tex261"/>
</dbReference>
<name>A0A7R9EPQ9_9NEOP</name>
<dbReference type="GO" id="GO:0097020">
    <property type="term" value="F:COPII receptor activity"/>
    <property type="evidence" value="ECO:0007669"/>
    <property type="project" value="InterPro"/>
</dbReference>
<feature type="transmembrane region" description="Helical" evidence="7">
    <location>
        <begin position="147"/>
        <end position="166"/>
    </location>
</feature>
<protein>
    <recommendedName>
        <fullName evidence="3">Protein TEX261</fullName>
    </recommendedName>
</protein>
<gene>
    <name evidence="8" type="ORF">TBIB3V08_LOCUS1673</name>
</gene>
<dbReference type="AlphaFoldDB" id="A0A7R9EPQ9"/>